<dbReference type="PANTHER" id="PTHR23222">
    <property type="entry name" value="PROHIBITIN"/>
    <property type="match status" value="1"/>
</dbReference>
<evidence type="ECO:0000256" key="1">
    <source>
        <dbReference type="ARBA" id="ARBA00009658"/>
    </source>
</evidence>
<dbReference type="InterPro" id="IPR000163">
    <property type="entry name" value="Prohibitin"/>
</dbReference>
<dbReference type="GO" id="GO:0000423">
    <property type="term" value="P:mitophagy"/>
    <property type="evidence" value="ECO:0007669"/>
    <property type="project" value="EnsemblFungi"/>
</dbReference>
<dbReference type="Proteomes" id="UP000036947">
    <property type="component" value="Unassembled WGS sequence"/>
</dbReference>
<evidence type="ECO:0000313" key="7">
    <source>
        <dbReference type="Proteomes" id="UP000036947"/>
    </source>
</evidence>
<comment type="subunit">
    <text evidence="3">The mitochondrial prohibitin complex consists of two subunits (PHB1 and PHB2). The subunits assemble into a membrane-associated ring-shaped supercomplex of approximately 1 mDa. Interacts with ATG24/SNX4; the interaction is direct and plays a role in mitophagy.</text>
</comment>
<dbReference type="PRINTS" id="PR00679">
    <property type="entry name" value="PROHIBITIN"/>
</dbReference>
<dbReference type="FunFam" id="3.30.479.30:FF:000001">
    <property type="entry name" value="Prohibitin 2"/>
    <property type="match status" value="1"/>
</dbReference>
<accession>A0A0L0N2V1</accession>
<dbReference type="Gene3D" id="3.30.479.30">
    <property type="entry name" value="Band 7 domain"/>
    <property type="match status" value="1"/>
</dbReference>
<dbReference type="SMART" id="SM00244">
    <property type="entry name" value="PHB"/>
    <property type="match status" value="1"/>
</dbReference>
<reference evidence="6 7" key="1">
    <citation type="journal article" date="2015" name="BMC Genomics">
        <title>The genome of the truffle-parasite Tolypocladium ophioglossoides and the evolution of antifungal peptaibiotics.</title>
        <authorList>
            <person name="Quandt C.A."/>
            <person name="Bushley K.E."/>
            <person name="Spatafora J.W."/>
        </authorList>
    </citation>
    <scope>NUCLEOTIDE SEQUENCE [LARGE SCALE GENOMIC DNA]</scope>
    <source>
        <strain evidence="6 7">CBS 100239</strain>
    </source>
</reference>
<keyword evidence="4" id="KW-0496">Mitochondrion</keyword>
<dbReference type="PANTHER" id="PTHR23222:SF0">
    <property type="entry name" value="PROHIBITIN 1"/>
    <property type="match status" value="1"/>
</dbReference>
<sequence>IVQLRGAAGWTIISTVPIAPNTQHIAAQQQLEATMANAARALNWMYRIAVPASAGAFLVSQSIFDVKGGTRAVIFDRISGVKDDVINEGTHFLVPWLQRSIIFDVRTKPRNIATTTGSKDMQMVSLTLRVLHRPSVKALPKIYQNLGVDYDERVLPSIGNEVLKATVAQFDAAELITQREAVSQRIQTELTRRAAEFNIALEDVSITHMTFGREFTKAVEQKQIAQQDAERARFIVERAEQERQANVIRAEGESESAEAISKAIAKAGDGLIQIRKIEASREIAATLSSNPNVAYLPTGGKQGGGGQYLLSVGRA</sequence>
<protein>
    <recommendedName>
        <fullName evidence="4">Prohibitin</fullName>
    </recommendedName>
</protein>
<dbReference type="InterPro" id="IPR001107">
    <property type="entry name" value="Band_7"/>
</dbReference>
<keyword evidence="7" id="KW-1185">Reference proteome</keyword>
<evidence type="ECO:0000256" key="2">
    <source>
        <dbReference type="ARBA" id="ARBA00053189"/>
    </source>
</evidence>
<dbReference type="GO" id="GO:0035632">
    <property type="term" value="C:mitochondrial prohibitin complex"/>
    <property type="evidence" value="ECO:0007669"/>
    <property type="project" value="EnsemblFungi"/>
</dbReference>
<dbReference type="GO" id="GO:0045861">
    <property type="term" value="P:negative regulation of proteolysis"/>
    <property type="evidence" value="ECO:0007669"/>
    <property type="project" value="EnsemblFungi"/>
</dbReference>
<evidence type="ECO:0000256" key="4">
    <source>
        <dbReference type="RuleBase" id="RU366048"/>
    </source>
</evidence>
<dbReference type="InterPro" id="IPR036013">
    <property type="entry name" value="Band_7/SPFH_dom_sf"/>
</dbReference>
<dbReference type="GO" id="GO:0006457">
    <property type="term" value="P:protein folding"/>
    <property type="evidence" value="ECO:0007669"/>
    <property type="project" value="EnsemblFungi"/>
</dbReference>
<feature type="non-terminal residue" evidence="6">
    <location>
        <position position="1"/>
    </location>
</feature>
<dbReference type="STRING" id="1163406.A0A0L0N2V1"/>
<dbReference type="Pfam" id="PF01145">
    <property type="entry name" value="Band_7"/>
    <property type="match status" value="1"/>
</dbReference>
<dbReference type="CDD" id="cd03401">
    <property type="entry name" value="SPFH_prohibitin"/>
    <property type="match status" value="1"/>
</dbReference>
<gene>
    <name evidence="6" type="ORF">TOPH_06965</name>
</gene>
<keyword evidence="4" id="KW-0472">Membrane</keyword>
<comment type="function">
    <text evidence="2">Prohibitin probably acts as a holdase/unfoldase for the stabilization of newly synthesized mitochondrial proteins. Involved in mitophagy. Required for the switch to necrotrophic growth.</text>
</comment>
<evidence type="ECO:0000259" key="5">
    <source>
        <dbReference type="SMART" id="SM00244"/>
    </source>
</evidence>
<dbReference type="OrthoDB" id="275637at2759"/>
<dbReference type="EMBL" id="LFRF01000026">
    <property type="protein sequence ID" value="KND88412.1"/>
    <property type="molecule type" value="Genomic_DNA"/>
</dbReference>
<feature type="domain" description="Band 7" evidence="5">
    <location>
        <begin position="62"/>
        <end position="223"/>
    </location>
</feature>
<evidence type="ECO:0000313" key="6">
    <source>
        <dbReference type="EMBL" id="KND88412.1"/>
    </source>
</evidence>
<dbReference type="GO" id="GO:0000001">
    <property type="term" value="P:mitochondrion inheritance"/>
    <property type="evidence" value="ECO:0007669"/>
    <property type="project" value="EnsemblFungi"/>
</dbReference>
<dbReference type="GO" id="GO:0007007">
    <property type="term" value="P:inner mitochondrial membrane organization"/>
    <property type="evidence" value="ECO:0007669"/>
    <property type="project" value="EnsemblFungi"/>
</dbReference>
<comment type="subcellular location">
    <subcellularLocation>
        <location evidence="4">Mitochondrion inner membrane</location>
    </subcellularLocation>
</comment>
<dbReference type="AlphaFoldDB" id="A0A0L0N2V1"/>
<evidence type="ECO:0000256" key="3">
    <source>
        <dbReference type="ARBA" id="ARBA00066275"/>
    </source>
</evidence>
<comment type="caution">
    <text evidence="6">The sequence shown here is derived from an EMBL/GenBank/DDBJ whole genome shotgun (WGS) entry which is preliminary data.</text>
</comment>
<keyword evidence="4" id="KW-0999">Mitochondrion inner membrane</keyword>
<dbReference type="GO" id="GO:0140580">
    <property type="term" value="F:mitochondrion autophagosome adaptor activity"/>
    <property type="evidence" value="ECO:0007669"/>
    <property type="project" value="EnsemblFungi"/>
</dbReference>
<proteinExistence type="inferred from homology"/>
<organism evidence="6 7">
    <name type="scientific">Tolypocladium ophioglossoides (strain CBS 100239)</name>
    <name type="common">Snaketongue truffleclub</name>
    <name type="synonym">Elaphocordyceps ophioglossoides</name>
    <dbReference type="NCBI Taxonomy" id="1163406"/>
    <lineage>
        <taxon>Eukaryota</taxon>
        <taxon>Fungi</taxon>
        <taxon>Dikarya</taxon>
        <taxon>Ascomycota</taxon>
        <taxon>Pezizomycotina</taxon>
        <taxon>Sordariomycetes</taxon>
        <taxon>Hypocreomycetidae</taxon>
        <taxon>Hypocreales</taxon>
        <taxon>Ophiocordycipitaceae</taxon>
        <taxon>Tolypocladium</taxon>
    </lineage>
</organism>
<name>A0A0L0N2V1_TOLOC</name>
<dbReference type="SUPFAM" id="SSF117892">
    <property type="entry name" value="Band 7/SPFH domain"/>
    <property type="match status" value="1"/>
</dbReference>
<comment type="similarity">
    <text evidence="1 4">Belongs to the prohibitin family.</text>
</comment>